<dbReference type="KEGG" id="aplc:110985003"/>
<evidence type="ECO:0000256" key="1">
    <source>
        <dbReference type="SAM" id="MobiDB-lite"/>
    </source>
</evidence>
<dbReference type="Proteomes" id="UP000694845">
    <property type="component" value="Unplaced"/>
</dbReference>
<accession>A0A8B7Z6U8</accession>
<dbReference type="AlphaFoldDB" id="A0A8B7Z6U8"/>
<dbReference type="RefSeq" id="XP_022101369.1">
    <property type="nucleotide sequence ID" value="XM_022245677.1"/>
</dbReference>
<evidence type="ECO:0000256" key="2">
    <source>
        <dbReference type="SAM" id="SignalP"/>
    </source>
</evidence>
<evidence type="ECO:0000313" key="4">
    <source>
        <dbReference type="RefSeq" id="XP_022101369.1"/>
    </source>
</evidence>
<organism evidence="3 4">
    <name type="scientific">Acanthaster planci</name>
    <name type="common">Crown-of-thorns starfish</name>
    <dbReference type="NCBI Taxonomy" id="133434"/>
    <lineage>
        <taxon>Eukaryota</taxon>
        <taxon>Metazoa</taxon>
        <taxon>Echinodermata</taxon>
        <taxon>Eleutherozoa</taxon>
        <taxon>Asterozoa</taxon>
        <taxon>Asteroidea</taxon>
        <taxon>Valvatacea</taxon>
        <taxon>Valvatida</taxon>
        <taxon>Acanthasteridae</taxon>
        <taxon>Acanthaster</taxon>
    </lineage>
</organism>
<dbReference type="OrthoDB" id="9985978at2759"/>
<feature type="signal peptide" evidence="2">
    <location>
        <begin position="1"/>
        <end position="20"/>
    </location>
</feature>
<dbReference type="OMA" id="NPYWIAV"/>
<sequence length="309" mass="33750">MRHVAMLLMCVSALLAVVSAIDVRVATKFTTTEVTTLSQNSTVNLIGFLCGQAKGNTVNVTVVLNNNPYWRLNQGVLYYYVVDSPSKGEADALCTNMNQGAPWAYCTVKSWPSLGDLYIKGRSGPVEAVSFSLDAERTQQSEVSFSADAVKIDKQVPASAQKAPTSTAEPLPRVPPGYKLRDGKTVYLTEYITLTASQVVPRLQEAHLNFTFCPTPETGSQYSIIGTVIAKEGRSSWVQYICNKYPCELSHPENIIAYNGRQLPINTVVTGAGQWKQLYALIICWGGPFDPKSGLYIGDFLFDAVANKV</sequence>
<feature type="chain" id="PRO_5034255922" evidence="2">
    <location>
        <begin position="21"/>
        <end position="309"/>
    </location>
</feature>
<feature type="region of interest" description="Disordered" evidence="1">
    <location>
        <begin position="156"/>
        <end position="175"/>
    </location>
</feature>
<gene>
    <name evidence="4" type="primary">LOC110985003</name>
</gene>
<keyword evidence="2" id="KW-0732">Signal</keyword>
<name>A0A8B7Z6U8_ACAPL</name>
<protein>
    <submittedName>
        <fullName evidence="4">Uncharacterized protein LOC110985003 isoform X1</fullName>
    </submittedName>
</protein>
<proteinExistence type="predicted"/>
<reference evidence="4" key="1">
    <citation type="submission" date="2025-08" db="UniProtKB">
        <authorList>
            <consortium name="RefSeq"/>
        </authorList>
    </citation>
    <scope>IDENTIFICATION</scope>
</reference>
<dbReference type="GeneID" id="110985003"/>
<keyword evidence="3" id="KW-1185">Reference proteome</keyword>
<evidence type="ECO:0000313" key="3">
    <source>
        <dbReference type="Proteomes" id="UP000694845"/>
    </source>
</evidence>